<evidence type="ECO:0000256" key="10">
    <source>
        <dbReference type="ARBA" id="ARBA00029983"/>
    </source>
</evidence>
<dbReference type="AlphaFoldDB" id="A0A1V8TKV4"/>
<evidence type="ECO:0000256" key="5">
    <source>
        <dbReference type="ARBA" id="ARBA00022927"/>
    </source>
</evidence>
<evidence type="ECO:0000256" key="8">
    <source>
        <dbReference type="ARBA" id="ARBA00023242"/>
    </source>
</evidence>
<evidence type="ECO:0000256" key="6">
    <source>
        <dbReference type="ARBA" id="ARBA00023010"/>
    </source>
</evidence>
<feature type="compositionally biased region" description="Polar residues" evidence="11">
    <location>
        <begin position="575"/>
        <end position="604"/>
    </location>
</feature>
<comment type="similarity">
    <text evidence="2">Belongs to the GLE1 family.</text>
</comment>
<dbReference type="GO" id="GO:0005737">
    <property type="term" value="C:cytoplasm"/>
    <property type="evidence" value="ECO:0007669"/>
    <property type="project" value="TreeGrafter"/>
</dbReference>
<feature type="compositionally biased region" description="Low complexity" evidence="11">
    <location>
        <begin position="229"/>
        <end position="241"/>
    </location>
</feature>
<dbReference type="PANTHER" id="PTHR12960">
    <property type="entry name" value="GLE-1-RELATED"/>
    <property type="match status" value="1"/>
</dbReference>
<dbReference type="GO" id="GO:0044614">
    <property type="term" value="C:nuclear pore cytoplasmic filaments"/>
    <property type="evidence" value="ECO:0007669"/>
    <property type="project" value="TreeGrafter"/>
</dbReference>
<dbReference type="InParanoid" id="A0A1V8TKV4"/>
<dbReference type="InterPro" id="IPR012476">
    <property type="entry name" value="GLE1"/>
</dbReference>
<evidence type="ECO:0000256" key="4">
    <source>
        <dbReference type="ARBA" id="ARBA00022816"/>
    </source>
</evidence>
<feature type="region of interest" description="Disordered" evidence="11">
    <location>
        <begin position="561"/>
        <end position="629"/>
    </location>
</feature>
<evidence type="ECO:0000256" key="9">
    <source>
        <dbReference type="ARBA" id="ARBA00026227"/>
    </source>
</evidence>
<evidence type="ECO:0000256" key="7">
    <source>
        <dbReference type="ARBA" id="ARBA00023132"/>
    </source>
</evidence>
<reference evidence="13" key="1">
    <citation type="submission" date="2017-03" db="EMBL/GenBank/DDBJ databases">
        <title>Genomes of endolithic fungi from Antarctica.</title>
        <authorList>
            <person name="Coleine C."/>
            <person name="Masonjones S."/>
            <person name="Stajich J.E."/>
        </authorList>
    </citation>
    <scope>NUCLEOTIDE SEQUENCE [LARGE SCALE GENOMIC DNA]</scope>
    <source>
        <strain evidence="13">CCFEE 5527</strain>
    </source>
</reference>
<keyword evidence="5" id="KW-0653">Protein transport</keyword>
<evidence type="ECO:0000313" key="12">
    <source>
        <dbReference type="EMBL" id="OQO12003.1"/>
    </source>
</evidence>
<evidence type="ECO:0000256" key="3">
    <source>
        <dbReference type="ARBA" id="ARBA00022448"/>
    </source>
</evidence>
<comment type="caution">
    <text evidence="12">The sequence shown here is derived from an EMBL/GenBank/DDBJ whole genome shotgun (WGS) entry which is preliminary data.</text>
</comment>
<keyword evidence="8" id="KW-0539">Nucleus</keyword>
<evidence type="ECO:0000313" key="13">
    <source>
        <dbReference type="Proteomes" id="UP000192596"/>
    </source>
</evidence>
<dbReference type="Pfam" id="PF07817">
    <property type="entry name" value="GLE1"/>
    <property type="match status" value="1"/>
</dbReference>
<organism evidence="12 13">
    <name type="scientific">Cryoendolithus antarcticus</name>
    <dbReference type="NCBI Taxonomy" id="1507870"/>
    <lineage>
        <taxon>Eukaryota</taxon>
        <taxon>Fungi</taxon>
        <taxon>Dikarya</taxon>
        <taxon>Ascomycota</taxon>
        <taxon>Pezizomycotina</taxon>
        <taxon>Dothideomycetes</taxon>
        <taxon>Dothideomycetidae</taxon>
        <taxon>Cladosporiales</taxon>
        <taxon>Cladosporiaceae</taxon>
        <taxon>Cryoendolithus</taxon>
    </lineage>
</organism>
<dbReference type="OrthoDB" id="420884at2759"/>
<dbReference type="STRING" id="1507870.A0A1V8TKV4"/>
<dbReference type="GO" id="GO:0015031">
    <property type="term" value="P:protein transport"/>
    <property type="evidence" value="ECO:0007669"/>
    <property type="project" value="UniProtKB-KW"/>
</dbReference>
<feature type="region of interest" description="Disordered" evidence="11">
    <location>
        <begin position="103"/>
        <end position="244"/>
    </location>
</feature>
<proteinExistence type="inferred from homology"/>
<keyword evidence="13" id="KW-1185">Reference proteome</keyword>
<keyword evidence="6" id="KW-0811">Translocation</keyword>
<dbReference type="InterPro" id="IPR038506">
    <property type="entry name" value="GLE1-like_sf"/>
</dbReference>
<sequence length="725" mass="78775">MSSPLRRSVSRSSPARHTPNGIRRTPANGRASPRVDSPAQQLADDFSRIVLDADRDFRNRLDATSDEQERCHLEALAKALAEHEAVRASAERARERLELEMERMKQKREANEKAGVERERRRLADEQAAADEAQARERKESEEKAAARLKVKQENDRKAAKEKEESDERRMKEAEEAQARSDAIAKAQRDAQATQQAAQTPQAAPSPSVQAPPPNVRPPAASAPHVNGTAPTTQPPLAAATHSHATTVDPAALQHCGPLTPTSIVTPMNARELEHQRYLDLHKRLKQMRKDVLAEAHRMGVKDRLSNKRRELTTAIGQTNKHDKAAQQATMRKVRDIVLAGASILPLKVDISPYIISVSPEALKGNNADTFGPAGLLFMLSWLAKTVIRQFAAEASDDGKAADPIGVLTVTIFANPDLRPNGIPLIDMLWAKYHKVCPALFGISGTQNTKAGRLRLGWDLDEDDAANYRRFRGFAVGFAAITLRDFSKSRNPNPAPNALYWTSLARILSTPAGLQSSTQYTILQHMIHLYVHRFIQFYGGAAIAAIRKACYDFPATAPRLSSGGDDPAKGGSASIPPQQTSSARNLKPQQRSKAAPTASRQTSAAADYNRKQNHRVENDPPRRNATPTADDMGFAIRYAAKVSQEFKFKGAEFGCPTFGAAASSTAPTRPSNIGPGGSGGFAQYGGHVNPAFLLQGTHVNPAFGRHGSSPLANGGTRQKAAGSWA</sequence>
<feature type="compositionally biased region" description="Basic and acidic residues" evidence="11">
    <location>
        <begin position="133"/>
        <end position="179"/>
    </location>
</feature>
<dbReference type="Proteomes" id="UP000192596">
    <property type="component" value="Unassembled WGS sequence"/>
</dbReference>
<dbReference type="PANTHER" id="PTHR12960:SF0">
    <property type="entry name" value="MRNA EXPORT FACTOR GLE1"/>
    <property type="match status" value="1"/>
</dbReference>
<dbReference type="GO" id="GO:0031369">
    <property type="term" value="F:translation initiation factor binding"/>
    <property type="evidence" value="ECO:0007669"/>
    <property type="project" value="TreeGrafter"/>
</dbReference>
<dbReference type="GO" id="GO:0000822">
    <property type="term" value="F:inositol hexakisphosphate binding"/>
    <property type="evidence" value="ECO:0007669"/>
    <property type="project" value="TreeGrafter"/>
</dbReference>
<accession>A0A1V8TKV4</accession>
<feature type="region of interest" description="Disordered" evidence="11">
    <location>
        <begin position="1"/>
        <end position="43"/>
    </location>
</feature>
<dbReference type="GO" id="GO:0005543">
    <property type="term" value="F:phospholipid binding"/>
    <property type="evidence" value="ECO:0007669"/>
    <property type="project" value="TreeGrafter"/>
</dbReference>
<dbReference type="EMBL" id="NAJO01000005">
    <property type="protein sequence ID" value="OQO12003.1"/>
    <property type="molecule type" value="Genomic_DNA"/>
</dbReference>
<evidence type="ECO:0000256" key="11">
    <source>
        <dbReference type="SAM" id="MobiDB-lite"/>
    </source>
</evidence>
<feature type="compositionally biased region" description="Basic and acidic residues" evidence="11">
    <location>
        <begin position="103"/>
        <end position="125"/>
    </location>
</feature>
<feature type="compositionally biased region" description="Low complexity" evidence="11">
    <location>
        <begin position="1"/>
        <end position="16"/>
    </location>
</feature>
<keyword evidence="7" id="KW-0906">Nuclear pore complex</keyword>
<feature type="compositionally biased region" description="Low complexity" evidence="11">
    <location>
        <begin position="191"/>
        <end position="209"/>
    </location>
</feature>
<dbReference type="GO" id="GO:0016973">
    <property type="term" value="P:poly(A)+ mRNA export from nucleus"/>
    <property type="evidence" value="ECO:0007669"/>
    <property type="project" value="InterPro"/>
</dbReference>
<evidence type="ECO:0000256" key="2">
    <source>
        <dbReference type="ARBA" id="ARBA00011056"/>
    </source>
</evidence>
<feature type="region of interest" description="Disordered" evidence="11">
    <location>
        <begin position="704"/>
        <end position="725"/>
    </location>
</feature>
<evidence type="ECO:0000256" key="1">
    <source>
        <dbReference type="ARBA" id="ARBA00004567"/>
    </source>
</evidence>
<gene>
    <name evidence="12" type="ORF">B0A48_02642</name>
</gene>
<feature type="compositionally biased region" description="Basic and acidic residues" evidence="11">
    <location>
        <begin position="608"/>
        <end position="622"/>
    </location>
</feature>
<keyword evidence="4" id="KW-0509">mRNA transport</keyword>
<protein>
    <recommendedName>
        <fullName evidence="9">mRNA export factor GLE1</fullName>
    </recommendedName>
    <alternativeName>
        <fullName evidence="10">Nucleoporin GLE1</fullName>
    </alternativeName>
</protein>
<name>A0A1V8TKV4_9PEZI</name>
<comment type="subcellular location">
    <subcellularLocation>
        <location evidence="1">Nucleus</location>
        <location evidence="1">Nuclear pore complex</location>
    </subcellularLocation>
</comment>
<dbReference type="Gene3D" id="1.25.40.510">
    <property type="entry name" value="GLE1-like"/>
    <property type="match status" value="1"/>
</dbReference>
<keyword evidence="3" id="KW-0813">Transport</keyword>